<dbReference type="HOGENOM" id="CLU_1703913_0_0_1"/>
<feature type="region of interest" description="Disordered" evidence="1">
    <location>
        <begin position="106"/>
        <end position="154"/>
    </location>
</feature>
<gene>
    <name evidence="2" type="ORF">COCVIDRAFT_18614</name>
</gene>
<dbReference type="EMBL" id="KI968776">
    <property type="protein sequence ID" value="EUN23946.1"/>
    <property type="molecule type" value="Genomic_DNA"/>
</dbReference>
<proteinExistence type="predicted"/>
<dbReference type="GeneID" id="26252219"/>
<protein>
    <submittedName>
        <fullName evidence="2">Uncharacterized protein</fullName>
    </submittedName>
</protein>
<keyword evidence="3" id="KW-1185">Reference proteome</keyword>
<dbReference type="Proteomes" id="UP000054337">
    <property type="component" value="Unassembled WGS sequence"/>
</dbReference>
<feature type="compositionally biased region" description="Polar residues" evidence="1">
    <location>
        <begin position="143"/>
        <end position="154"/>
    </location>
</feature>
<evidence type="ECO:0000256" key="1">
    <source>
        <dbReference type="SAM" id="MobiDB-lite"/>
    </source>
</evidence>
<feature type="compositionally biased region" description="Low complexity" evidence="1">
    <location>
        <begin position="123"/>
        <end position="133"/>
    </location>
</feature>
<organism evidence="2 3">
    <name type="scientific">Bipolaris victoriae (strain FI3)</name>
    <name type="common">Victoria blight of oats agent</name>
    <name type="synonym">Cochliobolus victoriae</name>
    <dbReference type="NCBI Taxonomy" id="930091"/>
    <lineage>
        <taxon>Eukaryota</taxon>
        <taxon>Fungi</taxon>
        <taxon>Dikarya</taxon>
        <taxon>Ascomycota</taxon>
        <taxon>Pezizomycotina</taxon>
        <taxon>Dothideomycetes</taxon>
        <taxon>Pleosporomycetidae</taxon>
        <taxon>Pleosporales</taxon>
        <taxon>Pleosporineae</taxon>
        <taxon>Pleosporaceae</taxon>
        <taxon>Bipolaris</taxon>
    </lineage>
</organism>
<evidence type="ECO:0000313" key="2">
    <source>
        <dbReference type="EMBL" id="EUN23946.1"/>
    </source>
</evidence>
<sequence length="154" mass="16625">MGLEGVCGKNVSASKETDRRWMRGGAPRRKGCVGNTRHVPVLYTTKQAIFAFLCAFMQALTMRDYYAAAGRPDSCIAELNKKDGGGGESCFPFTCVTRSTSYLADRRREREGRTYGPCTPANSSSLLLPSSSSTAETILPGSPLSTMLKQNAPT</sequence>
<reference evidence="2 3" key="1">
    <citation type="journal article" date="2013" name="PLoS Genet.">
        <title>Comparative genome structure, secondary metabolite, and effector coding capacity across Cochliobolus pathogens.</title>
        <authorList>
            <person name="Condon B.J."/>
            <person name="Leng Y."/>
            <person name="Wu D."/>
            <person name="Bushley K.E."/>
            <person name="Ohm R.A."/>
            <person name="Otillar R."/>
            <person name="Martin J."/>
            <person name="Schackwitz W."/>
            <person name="Grimwood J."/>
            <person name="MohdZainudin N."/>
            <person name="Xue C."/>
            <person name="Wang R."/>
            <person name="Manning V.A."/>
            <person name="Dhillon B."/>
            <person name="Tu Z.J."/>
            <person name="Steffenson B.J."/>
            <person name="Salamov A."/>
            <person name="Sun H."/>
            <person name="Lowry S."/>
            <person name="LaButti K."/>
            <person name="Han J."/>
            <person name="Copeland A."/>
            <person name="Lindquist E."/>
            <person name="Barry K."/>
            <person name="Schmutz J."/>
            <person name="Baker S.E."/>
            <person name="Ciuffetti L.M."/>
            <person name="Grigoriev I.V."/>
            <person name="Zhong S."/>
            <person name="Turgeon B.G."/>
        </authorList>
    </citation>
    <scope>NUCLEOTIDE SEQUENCE [LARGE SCALE GENOMIC DNA]</scope>
    <source>
        <strain evidence="2 3">FI3</strain>
    </source>
</reference>
<dbReference type="RefSeq" id="XP_014553495.1">
    <property type="nucleotide sequence ID" value="XM_014698009.1"/>
</dbReference>
<name>W7E722_BIPV3</name>
<dbReference type="AlphaFoldDB" id="W7E722"/>
<accession>W7E722</accession>
<evidence type="ECO:0000313" key="3">
    <source>
        <dbReference type="Proteomes" id="UP000054337"/>
    </source>
</evidence>